<dbReference type="KEGG" id="ehx:EMIHUDRAFT_115007"/>
<proteinExistence type="predicted"/>
<dbReference type="HOGENOM" id="CLU_636851_0_0_1"/>
<reference evidence="3" key="1">
    <citation type="journal article" date="2013" name="Nature">
        <title>Pan genome of the phytoplankton Emiliania underpins its global distribution.</title>
        <authorList>
            <person name="Read B.A."/>
            <person name="Kegel J."/>
            <person name="Klute M.J."/>
            <person name="Kuo A."/>
            <person name="Lefebvre S.C."/>
            <person name="Maumus F."/>
            <person name="Mayer C."/>
            <person name="Miller J."/>
            <person name="Monier A."/>
            <person name="Salamov A."/>
            <person name="Young J."/>
            <person name="Aguilar M."/>
            <person name="Claverie J.M."/>
            <person name="Frickenhaus S."/>
            <person name="Gonzalez K."/>
            <person name="Herman E.K."/>
            <person name="Lin Y.C."/>
            <person name="Napier J."/>
            <person name="Ogata H."/>
            <person name="Sarno A.F."/>
            <person name="Shmutz J."/>
            <person name="Schroeder D."/>
            <person name="de Vargas C."/>
            <person name="Verret F."/>
            <person name="von Dassow P."/>
            <person name="Valentin K."/>
            <person name="Van de Peer Y."/>
            <person name="Wheeler G."/>
            <person name="Dacks J.B."/>
            <person name="Delwiche C.F."/>
            <person name="Dyhrman S.T."/>
            <person name="Glockner G."/>
            <person name="John U."/>
            <person name="Richards T."/>
            <person name="Worden A.Z."/>
            <person name="Zhang X."/>
            <person name="Grigoriev I.V."/>
            <person name="Allen A.E."/>
            <person name="Bidle K."/>
            <person name="Borodovsky M."/>
            <person name="Bowler C."/>
            <person name="Brownlee C."/>
            <person name="Cock J.M."/>
            <person name="Elias M."/>
            <person name="Gladyshev V.N."/>
            <person name="Groth M."/>
            <person name="Guda C."/>
            <person name="Hadaegh A."/>
            <person name="Iglesias-Rodriguez M.D."/>
            <person name="Jenkins J."/>
            <person name="Jones B.M."/>
            <person name="Lawson T."/>
            <person name="Leese F."/>
            <person name="Lindquist E."/>
            <person name="Lobanov A."/>
            <person name="Lomsadze A."/>
            <person name="Malik S.B."/>
            <person name="Marsh M.E."/>
            <person name="Mackinder L."/>
            <person name="Mock T."/>
            <person name="Mueller-Roeber B."/>
            <person name="Pagarete A."/>
            <person name="Parker M."/>
            <person name="Probert I."/>
            <person name="Quesneville H."/>
            <person name="Raines C."/>
            <person name="Rensing S.A."/>
            <person name="Riano-Pachon D.M."/>
            <person name="Richier S."/>
            <person name="Rokitta S."/>
            <person name="Shiraiwa Y."/>
            <person name="Soanes D.M."/>
            <person name="van der Giezen M."/>
            <person name="Wahlund T.M."/>
            <person name="Williams B."/>
            <person name="Wilson W."/>
            <person name="Wolfe G."/>
            <person name="Wurch L.L."/>
        </authorList>
    </citation>
    <scope>NUCLEOTIDE SEQUENCE</scope>
</reference>
<dbReference type="RefSeq" id="XP_005779124.1">
    <property type="nucleotide sequence ID" value="XM_005779067.1"/>
</dbReference>
<evidence type="ECO:0000313" key="2">
    <source>
        <dbReference type="EnsemblProtists" id="EOD26695"/>
    </source>
</evidence>
<sequence length="431" mass="45927">MTKASTTTITAQRLAALTAAADGTAREIEALEAKLRAIALRKRAIAERAVEENAAADAAAALARAAAQKAAREELPSREEQAFIDAEIGKSEEQQAWLERQVSDAARRRAVAAAPLPSPLSAAQERWLGVEVERHVSREAAAAAAVAMTRLAASEEAGKPARDEQEWVEAEMGKAEEEAAWFERQASEAEKRVAVLRSILAERGGSSASAPLAAALPSPVSLEEERWLRHEAEQHAARQGAAAAAVETALSLEAGGEAARNSPSAAEQAWMLEEQRKLAEQGAWLERQATGGGLEAGTSRGARPVRRALADLHRTREQMGALRALAAEATEAVEAMRAGSLEPQPHLKRTLVQLQQDAASLLARGRSALGGPRALSASSGRALMDSWLFDNWLFAQAEHVLSLAVQTLREELASLLTAYAEMEAERGVAHA</sequence>
<dbReference type="AlphaFoldDB" id="A0A0D3JT60"/>
<accession>A0A0D3JT60</accession>
<keyword evidence="3" id="KW-1185">Reference proteome</keyword>
<organism evidence="2 3">
    <name type="scientific">Emiliania huxleyi (strain CCMP1516)</name>
    <dbReference type="NCBI Taxonomy" id="280463"/>
    <lineage>
        <taxon>Eukaryota</taxon>
        <taxon>Haptista</taxon>
        <taxon>Haptophyta</taxon>
        <taxon>Prymnesiophyceae</taxon>
        <taxon>Isochrysidales</taxon>
        <taxon>Noelaerhabdaceae</taxon>
        <taxon>Emiliania</taxon>
    </lineage>
</organism>
<dbReference type="GeneID" id="17272240"/>
<evidence type="ECO:0000313" key="3">
    <source>
        <dbReference type="Proteomes" id="UP000013827"/>
    </source>
</evidence>
<dbReference type="PaxDb" id="2903-EOD26695"/>
<name>A0A0D3JT60_EMIH1</name>
<keyword evidence="1" id="KW-0175">Coiled coil</keyword>
<dbReference type="Proteomes" id="UP000013827">
    <property type="component" value="Unassembled WGS sequence"/>
</dbReference>
<evidence type="ECO:0000256" key="1">
    <source>
        <dbReference type="SAM" id="Coils"/>
    </source>
</evidence>
<dbReference type="EnsemblProtists" id="EOD26695">
    <property type="protein sequence ID" value="EOD26695"/>
    <property type="gene ID" value="EMIHUDRAFT_115007"/>
</dbReference>
<feature type="coiled-coil region" evidence="1">
    <location>
        <begin position="14"/>
        <end position="48"/>
    </location>
</feature>
<protein>
    <submittedName>
        <fullName evidence="2">Uncharacterized protein</fullName>
    </submittedName>
</protein>
<reference evidence="2" key="2">
    <citation type="submission" date="2024-10" db="UniProtKB">
        <authorList>
            <consortium name="EnsemblProtists"/>
        </authorList>
    </citation>
    <scope>IDENTIFICATION</scope>
</reference>